<accession>A0A194ABW5</accession>
<proteinExistence type="predicted"/>
<evidence type="ECO:0000313" key="3">
    <source>
        <dbReference type="Proteomes" id="UP000095200"/>
    </source>
</evidence>
<dbReference type="OrthoDB" id="287932at2"/>
<dbReference type="RefSeq" id="WP_069857152.1">
    <property type="nucleotide sequence ID" value="NZ_BDFE01000006.1"/>
</dbReference>
<dbReference type="InterPro" id="IPR011008">
    <property type="entry name" value="Dimeric_a/b-barrel"/>
</dbReference>
<organism evidence="2 3">
    <name type="scientific">Desulfoplanes formicivorans</name>
    <dbReference type="NCBI Taxonomy" id="1592317"/>
    <lineage>
        <taxon>Bacteria</taxon>
        <taxon>Pseudomonadati</taxon>
        <taxon>Thermodesulfobacteriota</taxon>
        <taxon>Desulfovibrionia</taxon>
        <taxon>Desulfovibrionales</taxon>
        <taxon>Desulfoplanaceae</taxon>
        <taxon>Desulfoplanes</taxon>
    </lineage>
</organism>
<keyword evidence="2" id="KW-0560">Oxidoreductase</keyword>
<dbReference type="GO" id="GO:0004497">
    <property type="term" value="F:monooxygenase activity"/>
    <property type="evidence" value="ECO:0007669"/>
    <property type="project" value="UniProtKB-KW"/>
</dbReference>
<dbReference type="PANTHER" id="PTHR33336">
    <property type="entry name" value="QUINOL MONOOXYGENASE YGIN-RELATED"/>
    <property type="match status" value="1"/>
</dbReference>
<evidence type="ECO:0000313" key="2">
    <source>
        <dbReference type="EMBL" id="GAU07642.1"/>
    </source>
</evidence>
<name>A0A194ABW5_9BACT</name>
<dbReference type="Proteomes" id="UP000095200">
    <property type="component" value="Unassembled WGS sequence"/>
</dbReference>
<dbReference type="PROSITE" id="PS51725">
    <property type="entry name" value="ABM"/>
    <property type="match status" value="1"/>
</dbReference>
<dbReference type="InterPro" id="IPR007138">
    <property type="entry name" value="ABM_dom"/>
</dbReference>
<dbReference type="Gene3D" id="3.30.70.100">
    <property type="match status" value="1"/>
</dbReference>
<dbReference type="SUPFAM" id="SSF54909">
    <property type="entry name" value="Dimeric alpha+beta barrel"/>
    <property type="match status" value="1"/>
</dbReference>
<evidence type="ECO:0000259" key="1">
    <source>
        <dbReference type="PROSITE" id="PS51725"/>
    </source>
</evidence>
<dbReference type="STRING" id="1592317.DPF_0337"/>
<comment type="caution">
    <text evidence="2">The sequence shown here is derived from an EMBL/GenBank/DDBJ whole genome shotgun (WGS) entry which is preliminary data.</text>
</comment>
<feature type="domain" description="ABM" evidence="1">
    <location>
        <begin position="5"/>
        <end position="93"/>
    </location>
</feature>
<protein>
    <submittedName>
        <fullName evidence="2">Antibiotic biosynthesis monooxygenase</fullName>
    </submittedName>
</protein>
<keyword evidence="3" id="KW-1185">Reference proteome</keyword>
<gene>
    <name evidence="2" type="ORF">DPF_0337</name>
</gene>
<dbReference type="PANTHER" id="PTHR33336:SF3">
    <property type="entry name" value="ABM DOMAIN-CONTAINING PROTEIN"/>
    <property type="match status" value="1"/>
</dbReference>
<sequence length="97" mass="11367">MSTPLIIVARIQANKEHEDLVKSQLLQLIDITRNQEGCVQYDLHQDNNKPEIFVFYEIWESRELWQAHMDSPPLQKFMAATQEAVADFVLHEMTRIA</sequence>
<keyword evidence="2" id="KW-0503">Monooxygenase</keyword>
<dbReference type="EMBL" id="BDFE01000006">
    <property type="protein sequence ID" value="GAU07642.1"/>
    <property type="molecule type" value="Genomic_DNA"/>
</dbReference>
<dbReference type="Pfam" id="PF03992">
    <property type="entry name" value="ABM"/>
    <property type="match status" value="1"/>
</dbReference>
<dbReference type="InterPro" id="IPR050744">
    <property type="entry name" value="AI-2_Isomerase_LsrG"/>
</dbReference>
<reference evidence="3" key="1">
    <citation type="submission" date="2016-06" db="EMBL/GenBank/DDBJ databases">
        <title>Draft genome sequence of Desulfoplanes formicivorans strain Pf12B.</title>
        <authorList>
            <person name="Watanabe M."/>
            <person name="Kojima H."/>
            <person name="Fukui M."/>
        </authorList>
    </citation>
    <scope>NUCLEOTIDE SEQUENCE [LARGE SCALE GENOMIC DNA]</scope>
    <source>
        <strain evidence="3">Pf12B</strain>
    </source>
</reference>
<dbReference type="AlphaFoldDB" id="A0A194ABW5"/>